<protein>
    <submittedName>
        <fullName evidence="3">Class I SAM-dependent methyltransferase</fullName>
    </submittedName>
</protein>
<organism evidence="3 4">
    <name type="scientific">Agromyces agglutinans</name>
    <dbReference type="NCBI Taxonomy" id="2662258"/>
    <lineage>
        <taxon>Bacteria</taxon>
        <taxon>Bacillati</taxon>
        <taxon>Actinomycetota</taxon>
        <taxon>Actinomycetes</taxon>
        <taxon>Micrococcales</taxon>
        <taxon>Microbacteriaceae</taxon>
        <taxon>Agromyces</taxon>
    </lineage>
</organism>
<dbReference type="PANTHER" id="PTHR40048:SF1">
    <property type="entry name" value="RHAMNOSYL O-METHYLTRANSFERASE"/>
    <property type="match status" value="1"/>
</dbReference>
<dbReference type="EMBL" id="WJIF01000006">
    <property type="protein sequence ID" value="MRG60547.1"/>
    <property type="molecule type" value="Genomic_DNA"/>
</dbReference>
<evidence type="ECO:0000256" key="1">
    <source>
        <dbReference type="ARBA" id="ARBA00022603"/>
    </source>
</evidence>
<dbReference type="GO" id="GO:0032259">
    <property type="term" value="P:methylation"/>
    <property type="evidence" value="ECO:0007669"/>
    <property type="project" value="UniProtKB-KW"/>
</dbReference>
<evidence type="ECO:0000313" key="3">
    <source>
        <dbReference type="EMBL" id="MRG60547.1"/>
    </source>
</evidence>
<gene>
    <name evidence="3" type="ORF">GE115_11820</name>
</gene>
<dbReference type="SUPFAM" id="SSF53335">
    <property type="entry name" value="S-adenosyl-L-methionine-dependent methyltransferases"/>
    <property type="match status" value="1"/>
</dbReference>
<dbReference type="Proteomes" id="UP000431080">
    <property type="component" value="Unassembled WGS sequence"/>
</dbReference>
<keyword evidence="2 3" id="KW-0808">Transferase</keyword>
<accession>A0A6I2F9U5</accession>
<dbReference type="PANTHER" id="PTHR40048">
    <property type="entry name" value="RHAMNOSYL O-METHYLTRANSFERASE"/>
    <property type="match status" value="1"/>
</dbReference>
<name>A0A6I2F9U5_9MICO</name>
<dbReference type="Gene3D" id="3.40.50.150">
    <property type="entry name" value="Vaccinia Virus protein VP39"/>
    <property type="match status" value="1"/>
</dbReference>
<dbReference type="InterPro" id="IPR029063">
    <property type="entry name" value="SAM-dependent_MTases_sf"/>
</dbReference>
<dbReference type="Pfam" id="PF13578">
    <property type="entry name" value="Methyltransf_24"/>
    <property type="match status" value="1"/>
</dbReference>
<proteinExistence type="predicted"/>
<keyword evidence="1 3" id="KW-0489">Methyltransferase</keyword>
<dbReference type="GO" id="GO:0005886">
    <property type="term" value="C:plasma membrane"/>
    <property type="evidence" value="ECO:0007669"/>
    <property type="project" value="TreeGrafter"/>
</dbReference>
<dbReference type="GO" id="GO:0008168">
    <property type="term" value="F:methyltransferase activity"/>
    <property type="evidence" value="ECO:0007669"/>
    <property type="project" value="UniProtKB-KW"/>
</dbReference>
<dbReference type="RefSeq" id="WP_153684990.1">
    <property type="nucleotide sequence ID" value="NZ_WJIF01000006.1"/>
</dbReference>
<dbReference type="GO" id="GO:0071770">
    <property type="term" value="P:DIM/DIP cell wall layer assembly"/>
    <property type="evidence" value="ECO:0007669"/>
    <property type="project" value="TreeGrafter"/>
</dbReference>
<sequence>MSTSLDRDVRTAAPPFWLSPTAYWQPERIVTSAWLGHAPFAFWLMDALRPRGVVELGTHYGFSCFVFAQAAKRLGSTTAIRALDSWEGDDQAGFYGEEVYASVADVAQREYPELVTLMRGWFSETRTLVADDSVDLLHIDGRHSYDDVSEDYEQWRSTVRDGGVILFHDIAETENGFGVWRLWEELSTKYPSFAFAHSHGLGVLSVGEPRSGAIADLFAADDETAAAIRRDFEELGRRIERLAWLEAKPAEVDSLHEVVAMLQGRTADLEHKIAERDREVAEIRSSTSWRVTRPLRSLGTRLQRRG</sequence>
<reference evidence="3 4" key="1">
    <citation type="submission" date="2019-10" db="EMBL/GenBank/DDBJ databases">
        <authorList>
            <person name="Nie G."/>
            <person name="Ming H."/>
            <person name="Yi B."/>
        </authorList>
    </citation>
    <scope>NUCLEOTIDE SEQUENCE [LARGE SCALE GENOMIC DNA]</scope>
    <source>
        <strain evidence="3 4">CFH 90414</strain>
    </source>
</reference>
<evidence type="ECO:0000256" key="2">
    <source>
        <dbReference type="ARBA" id="ARBA00022679"/>
    </source>
</evidence>
<dbReference type="AlphaFoldDB" id="A0A6I2F9U5"/>
<keyword evidence="4" id="KW-1185">Reference proteome</keyword>
<comment type="caution">
    <text evidence="3">The sequence shown here is derived from an EMBL/GenBank/DDBJ whole genome shotgun (WGS) entry which is preliminary data.</text>
</comment>
<evidence type="ECO:0000313" key="4">
    <source>
        <dbReference type="Proteomes" id="UP000431080"/>
    </source>
</evidence>